<protein>
    <submittedName>
        <fullName evidence="2">Uncharacterized protein</fullName>
    </submittedName>
</protein>
<accession>A0A919L048</accession>
<evidence type="ECO:0000313" key="2">
    <source>
        <dbReference type="EMBL" id="GHH79930.1"/>
    </source>
</evidence>
<feature type="region of interest" description="Disordered" evidence="1">
    <location>
        <begin position="84"/>
        <end position="132"/>
    </location>
</feature>
<feature type="region of interest" description="Disordered" evidence="1">
    <location>
        <begin position="24"/>
        <end position="43"/>
    </location>
</feature>
<proteinExistence type="predicted"/>
<sequence length="132" mass="13528">MRTGGVHLPCPHVAGAGRMLRGARAGAGAPRRGPGRPRHPAWPREAVVTRLTCGGPLGAGRWAGCGRAARATSPKWYERVMSAQHPRNTAPADWSPSAGHGTPHQVGGETGAGPAPYGAMDLRSGSRTSLGA</sequence>
<dbReference type="Proteomes" id="UP000603708">
    <property type="component" value="Unassembled WGS sequence"/>
</dbReference>
<dbReference type="AlphaFoldDB" id="A0A919L048"/>
<keyword evidence="3" id="KW-1185">Reference proteome</keyword>
<gene>
    <name evidence="2" type="ORF">GCM10018793_33740</name>
</gene>
<name>A0A919L048_9ACTN</name>
<comment type="caution">
    <text evidence="2">The sequence shown here is derived from an EMBL/GenBank/DDBJ whole genome shotgun (WGS) entry which is preliminary data.</text>
</comment>
<reference evidence="2" key="1">
    <citation type="journal article" date="2014" name="Int. J. Syst. Evol. Microbiol.">
        <title>Complete genome sequence of Corynebacterium casei LMG S-19264T (=DSM 44701T), isolated from a smear-ripened cheese.</title>
        <authorList>
            <consortium name="US DOE Joint Genome Institute (JGI-PGF)"/>
            <person name="Walter F."/>
            <person name="Albersmeier A."/>
            <person name="Kalinowski J."/>
            <person name="Ruckert C."/>
        </authorList>
    </citation>
    <scope>NUCLEOTIDE SEQUENCE</scope>
    <source>
        <strain evidence="2">JCM 5069</strain>
    </source>
</reference>
<evidence type="ECO:0000256" key="1">
    <source>
        <dbReference type="SAM" id="MobiDB-lite"/>
    </source>
</evidence>
<evidence type="ECO:0000313" key="3">
    <source>
        <dbReference type="Proteomes" id="UP000603708"/>
    </source>
</evidence>
<dbReference type="EMBL" id="BNCD01000009">
    <property type="protein sequence ID" value="GHH79930.1"/>
    <property type="molecule type" value="Genomic_DNA"/>
</dbReference>
<organism evidence="2 3">
    <name type="scientific">Streptomyces sulfonofaciens</name>
    <dbReference type="NCBI Taxonomy" id="68272"/>
    <lineage>
        <taxon>Bacteria</taxon>
        <taxon>Bacillati</taxon>
        <taxon>Actinomycetota</taxon>
        <taxon>Actinomycetes</taxon>
        <taxon>Kitasatosporales</taxon>
        <taxon>Streptomycetaceae</taxon>
        <taxon>Streptomyces</taxon>
    </lineage>
</organism>
<reference evidence="2" key="2">
    <citation type="submission" date="2020-09" db="EMBL/GenBank/DDBJ databases">
        <authorList>
            <person name="Sun Q."/>
            <person name="Ohkuma M."/>
        </authorList>
    </citation>
    <scope>NUCLEOTIDE SEQUENCE</scope>
    <source>
        <strain evidence="2">JCM 5069</strain>
    </source>
</reference>